<comment type="similarity">
    <text evidence="2">Belongs to the UPF0014 family.</text>
</comment>
<dbReference type="PANTHER" id="PTHR30028">
    <property type="entry name" value="UPF0014 INNER MEMBRANE PROTEIN YBBM-RELATED"/>
    <property type="match status" value="1"/>
</dbReference>
<sequence>MSLTALTLSLSFVAISLAISYREQLGLEKDMMIGTIRAFLQLFAIGYVLQLVFDLRSLPGILAILTVMIAVAVQNAAKRAFALPRPKARLYILGALVLAETLTLGLLLSLGIVPLEPRFIIPLSGMIVGNAMIASGLTINRLQAELSSQKAQVLAALSLGATSRQAAARAIKAAVKAGMSPTIDSMKTVGLVQLPGMMTGQIIAGASPVEAVKYQILIHLVMMGATAVASIAVGLSCYRPFFTAEHQLSRHYPGAVQ</sequence>
<keyword evidence="3 6" id="KW-0812">Transmembrane</keyword>
<feature type="transmembrane region" description="Helical" evidence="6">
    <location>
        <begin position="89"/>
        <end position="112"/>
    </location>
</feature>
<evidence type="ECO:0000256" key="1">
    <source>
        <dbReference type="ARBA" id="ARBA00004141"/>
    </source>
</evidence>
<dbReference type="AlphaFoldDB" id="A0A845L3M2"/>
<keyword evidence="5 6" id="KW-0472">Membrane</keyword>
<evidence type="ECO:0000256" key="2">
    <source>
        <dbReference type="ARBA" id="ARBA00005268"/>
    </source>
</evidence>
<comment type="caution">
    <text evidence="7">The sequence shown here is derived from an EMBL/GenBank/DDBJ whole genome shotgun (WGS) entry which is preliminary data.</text>
</comment>
<dbReference type="EMBL" id="WXEY01000029">
    <property type="protein sequence ID" value="MZP31222.1"/>
    <property type="molecule type" value="Genomic_DNA"/>
</dbReference>
<evidence type="ECO:0000313" key="7">
    <source>
        <dbReference type="EMBL" id="MZP31222.1"/>
    </source>
</evidence>
<evidence type="ECO:0000256" key="4">
    <source>
        <dbReference type="ARBA" id="ARBA00022989"/>
    </source>
</evidence>
<dbReference type="OrthoDB" id="9791807at2"/>
<evidence type="ECO:0000313" key="8">
    <source>
        <dbReference type="Proteomes" id="UP000463470"/>
    </source>
</evidence>
<reference evidence="7 8" key="1">
    <citation type="submission" date="2020-01" db="EMBL/GenBank/DDBJ databases">
        <title>Whole-genome sequence of Heliobacterium undosum DSM 13378.</title>
        <authorList>
            <person name="Kyndt J.A."/>
            <person name="Meyer T.E."/>
        </authorList>
    </citation>
    <scope>NUCLEOTIDE SEQUENCE [LARGE SCALE GENOMIC DNA]</scope>
    <source>
        <strain evidence="7 8">DSM 13378</strain>
    </source>
</reference>
<feature type="transmembrane region" description="Helical" evidence="6">
    <location>
        <begin position="34"/>
        <end position="53"/>
    </location>
</feature>
<feature type="transmembrane region" description="Helical" evidence="6">
    <location>
        <begin position="60"/>
        <end position="77"/>
    </location>
</feature>
<dbReference type="PANTHER" id="PTHR30028:SF0">
    <property type="entry name" value="PROTEIN ALUMINUM SENSITIVE 3"/>
    <property type="match status" value="1"/>
</dbReference>
<protein>
    <submittedName>
        <fullName evidence="7">Iron export ABC transporter permease subunit FetB</fullName>
    </submittedName>
</protein>
<dbReference type="Proteomes" id="UP000463470">
    <property type="component" value="Unassembled WGS sequence"/>
</dbReference>
<comment type="subcellular location">
    <subcellularLocation>
        <location evidence="1">Membrane</location>
        <topology evidence="1">Multi-pass membrane protein</topology>
    </subcellularLocation>
</comment>
<gene>
    <name evidence="7" type="primary">fetB</name>
    <name evidence="7" type="ORF">GTO91_16065</name>
</gene>
<dbReference type="GO" id="GO:0005886">
    <property type="term" value="C:plasma membrane"/>
    <property type="evidence" value="ECO:0007669"/>
    <property type="project" value="TreeGrafter"/>
</dbReference>
<dbReference type="Pfam" id="PF03649">
    <property type="entry name" value="UPF0014"/>
    <property type="match status" value="1"/>
</dbReference>
<dbReference type="InterPro" id="IPR005226">
    <property type="entry name" value="UPF0014_fam"/>
</dbReference>
<evidence type="ECO:0000256" key="5">
    <source>
        <dbReference type="ARBA" id="ARBA00023136"/>
    </source>
</evidence>
<feature type="transmembrane region" description="Helical" evidence="6">
    <location>
        <begin position="216"/>
        <end position="238"/>
    </location>
</feature>
<proteinExistence type="inferred from homology"/>
<name>A0A845L3M2_9FIRM</name>
<evidence type="ECO:0000256" key="3">
    <source>
        <dbReference type="ARBA" id="ARBA00022692"/>
    </source>
</evidence>
<organism evidence="7 8">
    <name type="scientific">Heliomicrobium undosum</name>
    <dbReference type="NCBI Taxonomy" id="121734"/>
    <lineage>
        <taxon>Bacteria</taxon>
        <taxon>Bacillati</taxon>
        <taxon>Bacillota</taxon>
        <taxon>Clostridia</taxon>
        <taxon>Eubacteriales</taxon>
        <taxon>Heliobacteriaceae</taxon>
        <taxon>Heliomicrobium</taxon>
    </lineage>
</organism>
<keyword evidence="8" id="KW-1185">Reference proteome</keyword>
<keyword evidence="4 6" id="KW-1133">Transmembrane helix</keyword>
<feature type="transmembrane region" description="Helical" evidence="6">
    <location>
        <begin position="119"/>
        <end position="139"/>
    </location>
</feature>
<dbReference type="RefSeq" id="WP_161259743.1">
    <property type="nucleotide sequence ID" value="NZ_WXEY01000029.1"/>
</dbReference>
<evidence type="ECO:0000256" key="6">
    <source>
        <dbReference type="SAM" id="Phobius"/>
    </source>
</evidence>
<accession>A0A845L3M2</accession>